<keyword evidence="8 12" id="KW-0862">Zinc</keyword>
<comment type="function">
    <text evidence="12 13">RNA polymerase that catalyzes the synthesis of short RNA molecules used as primers for DNA polymerase during DNA replication.</text>
</comment>
<keyword evidence="1 12" id="KW-0240">DNA-directed RNA polymerase</keyword>
<dbReference type="GO" id="GO:0000428">
    <property type="term" value="C:DNA-directed RNA polymerase complex"/>
    <property type="evidence" value="ECO:0007669"/>
    <property type="project" value="UniProtKB-KW"/>
</dbReference>
<evidence type="ECO:0000256" key="13">
    <source>
        <dbReference type="PIRNR" id="PIRNR002811"/>
    </source>
</evidence>
<dbReference type="InterPro" id="IPR013264">
    <property type="entry name" value="DNAG_N"/>
</dbReference>
<evidence type="ECO:0000256" key="8">
    <source>
        <dbReference type="ARBA" id="ARBA00022833"/>
    </source>
</evidence>
<protein>
    <recommendedName>
        <fullName evidence="12 13">DNA primase</fullName>
        <ecNumber evidence="12">2.7.7.101</ecNumber>
    </recommendedName>
</protein>
<dbReference type="GO" id="GO:0003677">
    <property type="term" value="F:DNA binding"/>
    <property type="evidence" value="ECO:0007669"/>
    <property type="project" value="UniProtKB-KW"/>
</dbReference>
<evidence type="ECO:0000256" key="3">
    <source>
        <dbReference type="ARBA" id="ARBA00022679"/>
    </source>
</evidence>
<dbReference type="EMBL" id="VBAK01000062">
    <property type="protein sequence ID" value="TMI92389.1"/>
    <property type="molecule type" value="Genomic_DNA"/>
</dbReference>
<dbReference type="InterPro" id="IPR006171">
    <property type="entry name" value="TOPRIM_dom"/>
</dbReference>
<dbReference type="Gene3D" id="3.40.1360.10">
    <property type="match status" value="1"/>
</dbReference>
<comment type="catalytic activity">
    <reaction evidence="12">
        <text>ssDNA + n NTP = ssDNA/pppN(pN)n-1 hybrid + (n-1) diphosphate.</text>
        <dbReference type="EC" id="2.7.7.101"/>
    </reaction>
</comment>
<name>A0A537K9D6_9BACT</name>
<keyword evidence="7 12" id="KW-0863">Zinc-finger</keyword>
<evidence type="ECO:0000259" key="16">
    <source>
        <dbReference type="PROSITE" id="PS50880"/>
    </source>
</evidence>
<dbReference type="FunFam" id="3.40.1360.10:FF:000002">
    <property type="entry name" value="DNA primase"/>
    <property type="match status" value="1"/>
</dbReference>
<dbReference type="Gene3D" id="1.10.860.10">
    <property type="entry name" value="DNAb Helicase, Chain A"/>
    <property type="match status" value="1"/>
</dbReference>
<evidence type="ECO:0000256" key="11">
    <source>
        <dbReference type="ARBA" id="ARBA00023163"/>
    </source>
</evidence>
<comment type="similarity">
    <text evidence="12 13">Belongs to the DnaG primase family.</text>
</comment>
<dbReference type="SMART" id="SM00400">
    <property type="entry name" value="ZnF_CHCC"/>
    <property type="match status" value="1"/>
</dbReference>
<keyword evidence="9" id="KW-0460">Magnesium</keyword>
<dbReference type="Gene3D" id="3.90.580.10">
    <property type="entry name" value="Zinc finger, CHC2-type domain"/>
    <property type="match status" value="1"/>
</dbReference>
<reference evidence="17 18" key="1">
    <citation type="journal article" date="2019" name="Nat. Microbiol.">
        <title>Mediterranean grassland soil C-N compound turnover is dependent on rainfall and depth, and is mediated by genomically divergent microorganisms.</title>
        <authorList>
            <person name="Diamond S."/>
            <person name="Andeer P.F."/>
            <person name="Li Z."/>
            <person name="Crits-Christoph A."/>
            <person name="Burstein D."/>
            <person name="Anantharaman K."/>
            <person name="Lane K.R."/>
            <person name="Thomas B.C."/>
            <person name="Pan C."/>
            <person name="Northen T.R."/>
            <person name="Banfield J.F."/>
        </authorList>
    </citation>
    <scope>NUCLEOTIDE SEQUENCE [LARGE SCALE GENOMIC DNA]</scope>
    <source>
        <strain evidence="17">NP_3</strain>
    </source>
</reference>
<keyword evidence="10 12" id="KW-0238">DNA-binding</keyword>
<dbReference type="InterPro" id="IPR050219">
    <property type="entry name" value="DnaG_primase"/>
</dbReference>
<dbReference type="Proteomes" id="UP000318509">
    <property type="component" value="Unassembled WGS sequence"/>
</dbReference>
<dbReference type="Pfam" id="PF13155">
    <property type="entry name" value="Toprim_2"/>
    <property type="match status" value="1"/>
</dbReference>
<evidence type="ECO:0000256" key="7">
    <source>
        <dbReference type="ARBA" id="ARBA00022771"/>
    </source>
</evidence>
<keyword evidence="4 12" id="KW-0548">Nucleotidyltransferase</keyword>
<comment type="caution">
    <text evidence="17">The sequence shown here is derived from an EMBL/GenBank/DDBJ whole genome shotgun (WGS) entry which is preliminary data.</text>
</comment>
<dbReference type="InterPro" id="IPR036977">
    <property type="entry name" value="DNA_primase_Znf_CHC2"/>
</dbReference>
<dbReference type="FunFam" id="3.90.580.10:FF:000001">
    <property type="entry name" value="DNA primase"/>
    <property type="match status" value="1"/>
</dbReference>
<evidence type="ECO:0000256" key="14">
    <source>
        <dbReference type="PIRSR" id="PIRSR002811-1"/>
    </source>
</evidence>
<evidence type="ECO:0000256" key="5">
    <source>
        <dbReference type="ARBA" id="ARBA00022705"/>
    </source>
</evidence>
<proteinExistence type="inferred from homology"/>
<dbReference type="Pfam" id="PF01807">
    <property type="entry name" value="Zn_ribbon_DnaG"/>
    <property type="match status" value="1"/>
</dbReference>
<evidence type="ECO:0000256" key="2">
    <source>
        <dbReference type="ARBA" id="ARBA00022515"/>
    </source>
</evidence>
<dbReference type="InterPro" id="IPR034151">
    <property type="entry name" value="TOPRIM_DnaG_bac"/>
</dbReference>
<dbReference type="PANTHER" id="PTHR30313:SF2">
    <property type="entry name" value="DNA PRIMASE"/>
    <property type="match status" value="1"/>
</dbReference>
<dbReference type="EC" id="2.7.7.101" evidence="12"/>
<evidence type="ECO:0000313" key="18">
    <source>
        <dbReference type="Proteomes" id="UP000318509"/>
    </source>
</evidence>
<dbReference type="AlphaFoldDB" id="A0A537K9D6"/>
<accession>A0A537K9D6</accession>
<dbReference type="GO" id="GO:1990077">
    <property type="term" value="C:primosome complex"/>
    <property type="evidence" value="ECO:0007669"/>
    <property type="project" value="UniProtKB-KW"/>
</dbReference>
<dbReference type="GO" id="GO:0003899">
    <property type="term" value="F:DNA-directed RNA polymerase activity"/>
    <property type="evidence" value="ECO:0007669"/>
    <property type="project" value="UniProtKB-UniRule"/>
</dbReference>
<feature type="region of interest" description="Disordered" evidence="15">
    <location>
        <begin position="430"/>
        <end position="450"/>
    </location>
</feature>
<feature type="domain" description="Toprim" evidence="16">
    <location>
        <begin position="255"/>
        <end position="338"/>
    </location>
</feature>
<dbReference type="Pfam" id="PF10410">
    <property type="entry name" value="DnaB_bind"/>
    <property type="match status" value="1"/>
</dbReference>
<comment type="domain">
    <text evidence="12">Contains an N-terminal zinc-binding domain, a central core domain that contains the primase activity, and a C-terminal DnaB-binding domain.</text>
</comment>
<keyword evidence="6 12" id="KW-0479">Metal-binding</keyword>
<dbReference type="PANTHER" id="PTHR30313">
    <property type="entry name" value="DNA PRIMASE"/>
    <property type="match status" value="1"/>
</dbReference>
<dbReference type="InterPro" id="IPR037068">
    <property type="entry name" value="DNA_primase_core_N_sf"/>
</dbReference>
<dbReference type="NCBIfam" id="TIGR01391">
    <property type="entry name" value="dnaG"/>
    <property type="match status" value="1"/>
</dbReference>
<dbReference type="HAMAP" id="MF_00974">
    <property type="entry name" value="DNA_primase_DnaG"/>
    <property type="match status" value="1"/>
</dbReference>
<evidence type="ECO:0000256" key="1">
    <source>
        <dbReference type="ARBA" id="ARBA00022478"/>
    </source>
</evidence>
<keyword evidence="3 12" id="KW-0808">Transferase</keyword>
<dbReference type="InterPro" id="IPR002694">
    <property type="entry name" value="Znf_CHC2"/>
</dbReference>
<keyword evidence="2 12" id="KW-0639">Primosome</keyword>
<feature type="zinc finger region" description="CHC2-type" evidence="12 14">
    <location>
        <begin position="38"/>
        <end position="62"/>
    </location>
</feature>
<evidence type="ECO:0000313" key="17">
    <source>
        <dbReference type="EMBL" id="TMI92389.1"/>
    </source>
</evidence>
<comment type="cofactor">
    <cofactor evidence="12 13 14">
        <name>Zn(2+)</name>
        <dbReference type="ChEBI" id="CHEBI:29105"/>
    </cofactor>
    <text evidence="12 13 14">Binds 1 zinc ion per monomer.</text>
</comment>
<comment type="subunit">
    <text evidence="12">Monomer. Interacts with DnaB.</text>
</comment>
<dbReference type="InterPro" id="IPR016136">
    <property type="entry name" value="DNA_helicase_N/primase_C"/>
</dbReference>
<evidence type="ECO:0000256" key="4">
    <source>
        <dbReference type="ARBA" id="ARBA00022695"/>
    </source>
</evidence>
<evidence type="ECO:0000256" key="9">
    <source>
        <dbReference type="ARBA" id="ARBA00022842"/>
    </source>
</evidence>
<dbReference type="PIRSF" id="PIRSF002811">
    <property type="entry name" value="DnaG"/>
    <property type="match status" value="1"/>
</dbReference>
<dbReference type="InterPro" id="IPR006295">
    <property type="entry name" value="DNA_primase_DnaG"/>
</dbReference>
<dbReference type="SUPFAM" id="SSF57783">
    <property type="entry name" value="Zinc beta-ribbon"/>
    <property type="match status" value="1"/>
</dbReference>
<dbReference type="Pfam" id="PF08275">
    <property type="entry name" value="DNAG_N"/>
    <property type="match status" value="1"/>
</dbReference>
<dbReference type="GO" id="GO:0008270">
    <property type="term" value="F:zinc ion binding"/>
    <property type="evidence" value="ECO:0007669"/>
    <property type="project" value="UniProtKB-UniRule"/>
</dbReference>
<dbReference type="InterPro" id="IPR019475">
    <property type="entry name" value="DNA_primase_DnaB-bd"/>
</dbReference>
<evidence type="ECO:0000256" key="10">
    <source>
        <dbReference type="ARBA" id="ARBA00023125"/>
    </source>
</evidence>
<dbReference type="PROSITE" id="PS50880">
    <property type="entry name" value="TOPRIM"/>
    <property type="match status" value="1"/>
</dbReference>
<evidence type="ECO:0000256" key="12">
    <source>
        <dbReference type="HAMAP-Rule" id="MF_00974"/>
    </source>
</evidence>
<dbReference type="InterPro" id="IPR030846">
    <property type="entry name" value="DnaG_bac"/>
</dbReference>
<dbReference type="GO" id="GO:0005737">
    <property type="term" value="C:cytoplasm"/>
    <property type="evidence" value="ECO:0007669"/>
    <property type="project" value="TreeGrafter"/>
</dbReference>
<organism evidence="17 18">
    <name type="scientific">Candidatus Segetimicrobium genomatis</name>
    <dbReference type="NCBI Taxonomy" id="2569760"/>
    <lineage>
        <taxon>Bacteria</taxon>
        <taxon>Bacillati</taxon>
        <taxon>Candidatus Sysuimicrobiota</taxon>
        <taxon>Candidatus Sysuimicrobiia</taxon>
        <taxon>Candidatus Sysuimicrobiales</taxon>
        <taxon>Candidatus Segetimicrobiaceae</taxon>
        <taxon>Candidatus Segetimicrobium</taxon>
    </lineage>
</organism>
<dbReference type="GO" id="GO:0006269">
    <property type="term" value="P:DNA replication, synthesis of primer"/>
    <property type="evidence" value="ECO:0007669"/>
    <property type="project" value="UniProtKB-UniRule"/>
</dbReference>
<dbReference type="SMART" id="SM00493">
    <property type="entry name" value="TOPRIM"/>
    <property type="match status" value="1"/>
</dbReference>
<dbReference type="Gene3D" id="3.90.980.10">
    <property type="entry name" value="DNA primase, catalytic core, N-terminal domain"/>
    <property type="match status" value="1"/>
</dbReference>
<gene>
    <name evidence="12" type="primary">dnaG</name>
    <name evidence="17" type="ORF">E6H00_02815</name>
</gene>
<sequence>MAGAREITDEIRRRVNILDVVSAHVTLRRAGRNHKGLCPFHSEKTPSFTVDPDRGFFYCFGCHAGGDVFDFIMRTGALTFAEARQELAERAGIRLERSPRDEQASGERERLLRVVAEAAAFFQAQLRGPAGEGARRYLAARRVDPPIQDAFRLGFAPPGWDNLIGALHARGFDAAALEQAGLAVARPAGGGHYDALRDRVIFPIHDLQGRPVAFGGRVLDDGAPKYLNTRETLLFTKGKTLYALGEARETIRETGEAVVVEGYMDALACHQHGIRNAVASLGTSLTLDQVLLLKRFASRAVLVYDADAAGVGAAERGLDVFDQAELPVRVAVLPGESDPDALLRRDGPEAFRRICGAALPIFDYKLALASRRFDGKTVEGKVGIVNEIGQLINMVSNPVRQGEYVRLLAVHLGVREEAIRAQLRRIGAVRPEGGGARPPAEAQPASDATGRAVTEQELLHLLVVEPEARESLRGMVAPEMFVGPAHRELAAALVAGEAAGAGGPGRLRERLRSEAAISLLSRFLIAEPPAGDRRRAAEDCARRLRQFRLQEQVDALRDAVEQAERAGDGARLGTLAAELQEAYRELKGSAQAT</sequence>
<evidence type="ECO:0000256" key="6">
    <source>
        <dbReference type="ARBA" id="ARBA00022723"/>
    </source>
</evidence>
<evidence type="ECO:0000256" key="15">
    <source>
        <dbReference type="SAM" id="MobiDB-lite"/>
    </source>
</evidence>
<keyword evidence="5 12" id="KW-0235">DNA replication</keyword>
<keyword evidence="11 12" id="KW-0804">Transcription</keyword>
<dbReference type="SUPFAM" id="SSF56731">
    <property type="entry name" value="DNA primase core"/>
    <property type="match status" value="1"/>
</dbReference>
<dbReference type="CDD" id="cd03364">
    <property type="entry name" value="TOPRIM_DnaG_primases"/>
    <property type="match status" value="1"/>
</dbReference>